<keyword evidence="4" id="KW-1185">Reference proteome</keyword>
<dbReference type="EMBL" id="JAGPYM010000004">
    <property type="protein sequence ID" value="KAH6895897.1"/>
    <property type="molecule type" value="Genomic_DNA"/>
</dbReference>
<evidence type="ECO:0000313" key="3">
    <source>
        <dbReference type="EMBL" id="KAH6895897.1"/>
    </source>
</evidence>
<dbReference type="InterPro" id="IPR027417">
    <property type="entry name" value="P-loop_NTPase"/>
</dbReference>
<sequence length="669" mass="76048">MGSTEGSIDNARARRRLRRKHKQLLRTAGRKPYLEPQPSDGSSDEVDACGEGSDGDACELQEYEHRFDTRGQMRPLRVGTKEAFEFSKDPSHRAAIVLIRAYGPSRNLLGIKLEIRSRHIRKALREVIGTYPSVSFHTSGCISVNDPPMCLFHYRLELEEYATHCGNPLAKAHINLCLDYVKSSLRQAISAFEAGMGAEKGPSIVHRDLWMAFKPGILIYQRINNTDVVLRLLRVESFKWAESDEVQVWILTAERIDYNGIDYGYIGHTINIKKYSGYKLMRELRAFPLECHPNKEKIRQNLARRGRKFVSLTGICHRFYDGIAHFYMDPSSTHTTKFNVKHRVMIDCKEFESQTNLMHIKFLPYTKLIETASKDHLSLSEEELLLCCHEVQGFSLVWRRWATLHVDNISEVQFNADAFDQLVFSEEKKNLIRSLVNQQHEDGAGFDDIIQGKGKGLVFLLHGPPGVGKTLTAESIADHTKRPLFSICSGQLVGPAPTVEQTLSRLLSLAERWQAVVLIDEADVFMQERTLLELERNGLVSILLRVLEYFEGTLFLTTNRAQTIDSAFRSRIHLSLAYPKLSNGALRALWENTIIRGCAGHRPRWLKDEFLDDLAKANVNGRDIKNIVRIAYAMGKNSRRKMKAKDIARGLAAFQAFNKDMSGNGETNQ</sequence>
<dbReference type="CDD" id="cd19481">
    <property type="entry name" value="RecA-like_protease"/>
    <property type="match status" value="1"/>
</dbReference>
<keyword evidence="3" id="KW-0378">Hydrolase</keyword>
<dbReference type="GO" id="GO:0016887">
    <property type="term" value="F:ATP hydrolysis activity"/>
    <property type="evidence" value="ECO:0007669"/>
    <property type="project" value="InterPro"/>
</dbReference>
<comment type="caution">
    <text evidence="3">The sequence shown here is derived from an EMBL/GenBank/DDBJ whole genome shotgun (WGS) entry which is preliminary data.</text>
</comment>
<dbReference type="OrthoDB" id="10042665at2759"/>
<protein>
    <submittedName>
        <fullName evidence="3">P-loop containing nucleoside triphosphate hydrolase protein</fullName>
    </submittedName>
</protein>
<feature type="region of interest" description="Disordered" evidence="1">
    <location>
        <begin position="1"/>
        <end position="52"/>
    </location>
</feature>
<dbReference type="InterPro" id="IPR003959">
    <property type="entry name" value="ATPase_AAA_core"/>
</dbReference>
<evidence type="ECO:0000256" key="1">
    <source>
        <dbReference type="SAM" id="MobiDB-lite"/>
    </source>
</evidence>
<dbReference type="PANTHER" id="PTHR46411">
    <property type="entry name" value="FAMILY ATPASE, PUTATIVE-RELATED"/>
    <property type="match status" value="1"/>
</dbReference>
<dbReference type="Proteomes" id="UP000777438">
    <property type="component" value="Unassembled WGS sequence"/>
</dbReference>
<evidence type="ECO:0000313" key="4">
    <source>
        <dbReference type="Proteomes" id="UP000777438"/>
    </source>
</evidence>
<dbReference type="SMART" id="SM00382">
    <property type="entry name" value="AAA"/>
    <property type="match status" value="1"/>
</dbReference>
<dbReference type="InterPro" id="IPR054289">
    <property type="entry name" value="DUF7025"/>
</dbReference>
<proteinExistence type="predicted"/>
<dbReference type="SUPFAM" id="SSF52540">
    <property type="entry name" value="P-loop containing nucleoside triphosphate hydrolases"/>
    <property type="match status" value="1"/>
</dbReference>
<dbReference type="GO" id="GO:0005524">
    <property type="term" value="F:ATP binding"/>
    <property type="evidence" value="ECO:0007669"/>
    <property type="project" value="InterPro"/>
</dbReference>
<dbReference type="Pfam" id="PF22942">
    <property type="entry name" value="DUF7025"/>
    <property type="match status" value="1"/>
</dbReference>
<reference evidence="3 4" key="1">
    <citation type="journal article" date="2021" name="Nat. Commun.">
        <title>Genetic determinants of endophytism in the Arabidopsis root mycobiome.</title>
        <authorList>
            <person name="Mesny F."/>
            <person name="Miyauchi S."/>
            <person name="Thiergart T."/>
            <person name="Pickel B."/>
            <person name="Atanasova L."/>
            <person name="Karlsson M."/>
            <person name="Huettel B."/>
            <person name="Barry K.W."/>
            <person name="Haridas S."/>
            <person name="Chen C."/>
            <person name="Bauer D."/>
            <person name="Andreopoulos W."/>
            <person name="Pangilinan J."/>
            <person name="LaButti K."/>
            <person name="Riley R."/>
            <person name="Lipzen A."/>
            <person name="Clum A."/>
            <person name="Drula E."/>
            <person name="Henrissat B."/>
            <person name="Kohler A."/>
            <person name="Grigoriev I.V."/>
            <person name="Martin F.M."/>
            <person name="Hacquard S."/>
        </authorList>
    </citation>
    <scope>NUCLEOTIDE SEQUENCE [LARGE SCALE GENOMIC DNA]</scope>
    <source>
        <strain evidence="3 4">MPI-CAGE-CH-0241</strain>
    </source>
</reference>
<feature type="compositionally biased region" description="Acidic residues" evidence="1">
    <location>
        <begin position="42"/>
        <end position="52"/>
    </location>
</feature>
<dbReference type="InterPro" id="IPR003593">
    <property type="entry name" value="AAA+_ATPase"/>
</dbReference>
<organism evidence="3 4">
    <name type="scientific">Thelonectria olida</name>
    <dbReference type="NCBI Taxonomy" id="1576542"/>
    <lineage>
        <taxon>Eukaryota</taxon>
        <taxon>Fungi</taxon>
        <taxon>Dikarya</taxon>
        <taxon>Ascomycota</taxon>
        <taxon>Pezizomycotina</taxon>
        <taxon>Sordariomycetes</taxon>
        <taxon>Hypocreomycetidae</taxon>
        <taxon>Hypocreales</taxon>
        <taxon>Nectriaceae</taxon>
        <taxon>Thelonectria</taxon>
    </lineage>
</organism>
<feature type="compositionally biased region" description="Basic residues" evidence="1">
    <location>
        <begin position="13"/>
        <end position="24"/>
    </location>
</feature>
<accession>A0A9P9AR46</accession>
<gene>
    <name evidence="3" type="ORF">B0T10DRAFT_229086</name>
</gene>
<evidence type="ECO:0000259" key="2">
    <source>
        <dbReference type="SMART" id="SM00382"/>
    </source>
</evidence>
<name>A0A9P9AR46_9HYPO</name>
<feature type="domain" description="AAA+ ATPase" evidence="2">
    <location>
        <begin position="455"/>
        <end position="582"/>
    </location>
</feature>
<dbReference type="Pfam" id="PF00004">
    <property type="entry name" value="AAA"/>
    <property type="match status" value="1"/>
</dbReference>
<dbReference type="AlphaFoldDB" id="A0A9P9AR46"/>
<dbReference type="PANTHER" id="PTHR46411:SF2">
    <property type="entry name" value="AAA+ ATPASE DOMAIN-CONTAINING PROTEIN"/>
    <property type="match status" value="1"/>
</dbReference>
<dbReference type="Gene3D" id="3.40.50.300">
    <property type="entry name" value="P-loop containing nucleotide triphosphate hydrolases"/>
    <property type="match status" value="1"/>
</dbReference>